<evidence type="ECO:0000256" key="7">
    <source>
        <dbReference type="SAM" id="MobiDB-lite"/>
    </source>
</evidence>
<dbReference type="GO" id="GO:0045910">
    <property type="term" value="P:negative regulation of DNA recombination"/>
    <property type="evidence" value="ECO:0007669"/>
    <property type="project" value="TreeGrafter"/>
</dbReference>
<evidence type="ECO:0000313" key="9">
    <source>
        <dbReference type="Proteomes" id="UP001152795"/>
    </source>
</evidence>
<dbReference type="EMBL" id="CACRXK020007318">
    <property type="protein sequence ID" value="CAB4011937.1"/>
    <property type="molecule type" value="Genomic_DNA"/>
</dbReference>
<keyword evidence="4 6" id="KW-0238">DNA-binding</keyword>
<evidence type="ECO:0000256" key="2">
    <source>
        <dbReference type="ARBA" id="ARBA00004286"/>
    </source>
</evidence>
<proteinExistence type="inferred from homology"/>
<dbReference type="Pfam" id="PF00538">
    <property type="entry name" value="Linker_histone"/>
    <property type="match status" value="1"/>
</dbReference>
<dbReference type="GO" id="GO:0003690">
    <property type="term" value="F:double-stranded DNA binding"/>
    <property type="evidence" value="ECO:0007669"/>
    <property type="project" value="TreeGrafter"/>
</dbReference>
<dbReference type="InterPro" id="IPR036388">
    <property type="entry name" value="WH-like_DNA-bd_sf"/>
</dbReference>
<gene>
    <name evidence="8" type="ORF">PACLA_8A039245</name>
</gene>
<name>A0A7D9IR72_PARCT</name>
<keyword evidence="9" id="KW-1185">Reference proteome</keyword>
<protein>
    <submittedName>
        <fullName evidence="8">Histone H1-like</fullName>
    </submittedName>
</protein>
<dbReference type="OrthoDB" id="10070354at2759"/>
<dbReference type="PANTHER" id="PTHR11467:SF36">
    <property type="entry name" value="HISTONE 24-RELATED"/>
    <property type="match status" value="1"/>
</dbReference>
<keyword evidence="3 6" id="KW-0158">Chromosome</keyword>
<dbReference type="Proteomes" id="UP001152795">
    <property type="component" value="Unassembled WGS sequence"/>
</dbReference>
<feature type="region of interest" description="Disordered" evidence="7">
    <location>
        <begin position="179"/>
        <end position="274"/>
    </location>
</feature>
<dbReference type="SMART" id="SM00526">
    <property type="entry name" value="H15"/>
    <property type="match status" value="1"/>
</dbReference>
<dbReference type="CDD" id="cd00073">
    <property type="entry name" value="H15"/>
    <property type="match status" value="1"/>
</dbReference>
<evidence type="ECO:0000256" key="4">
    <source>
        <dbReference type="ARBA" id="ARBA00023125"/>
    </source>
</evidence>
<comment type="subcellular location">
    <subcellularLocation>
        <location evidence="2">Chromosome</location>
    </subcellularLocation>
    <subcellularLocation>
        <location evidence="1 6">Nucleus</location>
    </subcellularLocation>
</comment>
<accession>A0A7D9IR72</accession>
<evidence type="ECO:0000313" key="8">
    <source>
        <dbReference type="EMBL" id="CAB4011937.1"/>
    </source>
</evidence>
<dbReference type="PRINTS" id="PR00624">
    <property type="entry name" value="HISTONEH5"/>
</dbReference>
<dbReference type="GO" id="GO:0031492">
    <property type="term" value="F:nucleosomal DNA binding"/>
    <property type="evidence" value="ECO:0007669"/>
    <property type="project" value="TreeGrafter"/>
</dbReference>
<dbReference type="AlphaFoldDB" id="A0A7D9IR72"/>
<dbReference type="InterPro" id="IPR005819">
    <property type="entry name" value="H1/H5"/>
</dbReference>
<keyword evidence="5 6" id="KW-0539">Nucleus</keyword>
<dbReference type="PROSITE" id="PS51504">
    <property type="entry name" value="H15"/>
    <property type="match status" value="1"/>
</dbReference>
<evidence type="ECO:0000256" key="5">
    <source>
        <dbReference type="ARBA" id="ARBA00023242"/>
    </source>
</evidence>
<organism evidence="8 9">
    <name type="scientific">Paramuricea clavata</name>
    <name type="common">Red gorgonian</name>
    <name type="synonym">Violescent sea-whip</name>
    <dbReference type="NCBI Taxonomy" id="317549"/>
    <lineage>
        <taxon>Eukaryota</taxon>
        <taxon>Metazoa</taxon>
        <taxon>Cnidaria</taxon>
        <taxon>Anthozoa</taxon>
        <taxon>Octocorallia</taxon>
        <taxon>Malacalcyonacea</taxon>
        <taxon>Plexauridae</taxon>
        <taxon>Paramuricea</taxon>
    </lineage>
</organism>
<evidence type="ECO:0000256" key="6">
    <source>
        <dbReference type="RuleBase" id="RU003894"/>
    </source>
</evidence>
<dbReference type="GO" id="GO:0006334">
    <property type="term" value="P:nucleosome assembly"/>
    <property type="evidence" value="ECO:0007669"/>
    <property type="project" value="InterPro"/>
</dbReference>
<dbReference type="Gene3D" id="1.10.10.10">
    <property type="entry name" value="Winged helix-like DNA-binding domain superfamily/Winged helix DNA-binding domain"/>
    <property type="match status" value="1"/>
</dbReference>
<feature type="compositionally biased region" description="Basic residues" evidence="7">
    <location>
        <begin position="183"/>
        <end position="218"/>
    </location>
</feature>
<evidence type="ECO:0000256" key="1">
    <source>
        <dbReference type="ARBA" id="ARBA00004123"/>
    </source>
</evidence>
<comment type="similarity">
    <text evidence="6">Belongs to the histone H1/H5 family.</text>
</comment>
<dbReference type="SUPFAM" id="SSF46785">
    <property type="entry name" value="Winged helix' DNA-binding domain"/>
    <property type="match status" value="1"/>
</dbReference>
<reference evidence="8" key="1">
    <citation type="submission" date="2020-04" db="EMBL/GenBank/DDBJ databases">
        <authorList>
            <person name="Alioto T."/>
            <person name="Alioto T."/>
            <person name="Gomez Garrido J."/>
        </authorList>
    </citation>
    <scope>NUCLEOTIDE SEQUENCE</scope>
    <source>
        <strain evidence="8">A484AB</strain>
    </source>
</reference>
<dbReference type="InterPro" id="IPR036390">
    <property type="entry name" value="WH_DNA-bd_sf"/>
</dbReference>
<dbReference type="GO" id="GO:0005634">
    <property type="term" value="C:nucleus"/>
    <property type="evidence" value="ECO:0007669"/>
    <property type="project" value="UniProtKB-SubCell"/>
</dbReference>
<feature type="non-terminal residue" evidence="8">
    <location>
        <position position="274"/>
    </location>
</feature>
<evidence type="ECO:0000256" key="3">
    <source>
        <dbReference type="ARBA" id="ARBA00022454"/>
    </source>
</evidence>
<dbReference type="PANTHER" id="PTHR11467">
    <property type="entry name" value="HISTONE H1"/>
    <property type="match status" value="1"/>
</dbReference>
<comment type="caution">
    <text evidence="8">The sequence shown here is derived from an EMBL/GenBank/DDBJ whole genome shotgun (WGS) entry which is preliminary data.</text>
</comment>
<dbReference type="GO" id="GO:0030527">
    <property type="term" value="F:structural constituent of chromatin"/>
    <property type="evidence" value="ECO:0007669"/>
    <property type="project" value="InterPro"/>
</dbReference>
<sequence length="274" mass="30023">IKPEIRFTPPRRARRRMAGFVIPWMLSLSSNFQYWQCYRVFVVGLCDFDLGYLKLDKRLSRRVNDQQGRQFLLIYERFALLTLKHSLLTSLYSKMSKPASASKPAHPPYSVMVVAAVAGLKERNGSSRQAIVKYVQSNYVGIGGNCSKMVNKSIKNLKEAGKVRDGKGGPFKFALTEAAKAKPATKKPVAKKTTKPKKPAAAKKPATKKPAGKKPAGKKASDKKKAAKKTGTPKKGAKTTTKKSKAKSPAKRAGKKPTPKKAGKKPAAKKAQKK</sequence>
<dbReference type="GO" id="GO:0000786">
    <property type="term" value="C:nucleosome"/>
    <property type="evidence" value="ECO:0007669"/>
    <property type="project" value="InterPro"/>
</dbReference>
<feature type="compositionally biased region" description="Basic residues" evidence="7">
    <location>
        <begin position="225"/>
        <end position="274"/>
    </location>
</feature>
<dbReference type="GO" id="GO:0030261">
    <property type="term" value="P:chromosome condensation"/>
    <property type="evidence" value="ECO:0007669"/>
    <property type="project" value="TreeGrafter"/>
</dbReference>
<dbReference type="InterPro" id="IPR005818">
    <property type="entry name" value="Histone_H1/H5_H15"/>
</dbReference>